<keyword evidence="2" id="KW-1185">Reference proteome</keyword>
<sequence length="374" mass="41958">MYLAAYDQAGESRALISDAVPSGCRLHWMEAPERQTSHTRWHQSQVLILATDRWPEPSIDLLIETFSPRHIVLLDQTPESHWYGMPSRNNLHLCDPERLAETLATLVQVSALRPSSRLAMMSARPEFDSALLAISLAWQISRDTQHQGDVLILDIGQPESDIPSYLNQPAGIDFMSLVERSACIDKKWLAEQGVELAPRIHVIGMSEQEYPSAMTQASLQTVMDKLETIYSSIIVNLVGMPICPLLQLMAQRCDQHWLLTDQKNISLAQTRRLAEMLYQAGARPGGVNLILAPFLTQVLPGREMIAAQLELPIRGVLPCAHPLTTDINAGTLLPPTGRYKQFLREVDRLRTLKAEKSHWLDKLTGVIAREVNNE</sequence>
<dbReference type="Proteomes" id="UP000035909">
    <property type="component" value="Unassembled WGS sequence"/>
</dbReference>
<gene>
    <name evidence="1" type="ORF">ABT57_00855</name>
</gene>
<dbReference type="PATRIC" id="fig|320778.3.peg.176"/>
<name>A0A0J1HIB9_9GAMM</name>
<reference evidence="1 2" key="1">
    <citation type="submission" date="2015-05" db="EMBL/GenBank/DDBJ databases">
        <title>Photobacterium galathea sp. nov.</title>
        <authorList>
            <person name="Machado H."/>
            <person name="Gram L."/>
        </authorList>
    </citation>
    <scope>NUCLEOTIDE SEQUENCE [LARGE SCALE GENOMIC DNA]</scope>
    <source>
        <strain evidence="1 2">DSM 22954</strain>
    </source>
</reference>
<dbReference type="InterPro" id="IPR027417">
    <property type="entry name" value="P-loop_NTPase"/>
</dbReference>
<comment type="caution">
    <text evidence="1">The sequence shown here is derived from an EMBL/GenBank/DDBJ whole genome shotgun (WGS) entry which is preliminary data.</text>
</comment>
<evidence type="ECO:0000313" key="2">
    <source>
        <dbReference type="Proteomes" id="UP000035909"/>
    </source>
</evidence>
<dbReference type="Gene3D" id="3.40.50.300">
    <property type="entry name" value="P-loop containing nucleotide triphosphate hydrolases"/>
    <property type="match status" value="1"/>
</dbReference>
<evidence type="ECO:0000313" key="1">
    <source>
        <dbReference type="EMBL" id="KLV11340.1"/>
    </source>
</evidence>
<dbReference type="STRING" id="320778.ABT57_00855"/>
<dbReference type="OrthoDB" id="5810791at2"/>
<accession>A0A0J1HIB9</accession>
<organism evidence="1 2">
    <name type="scientific">Photobacterium ganghwense</name>
    <dbReference type="NCBI Taxonomy" id="320778"/>
    <lineage>
        <taxon>Bacteria</taxon>
        <taxon>Pseudomonadati</taxon>
        <taxon>Pseudomonadota</taxon>
        <taxon>Gammaproteobacteria</taxon>
        <taxon>Vibrionales</taxon>
        <taxon>Vibrionaceae</taxon>
        <taxon>Photobacterium</taxon>
    </lineage>
</organism>
<dbReference type="RefSeq" id="WP_047883299.1">
    <property type="nucleotide sequence ID" value="NZ_CP071325.1"/>
</dbReference>
<proteinExistence type="predicted"/>
<dbReference type="AlphaFoldDB" id="A0A0J1HIB9"/>
<protein>
    <submittedName>
        <fullName evidence="1">Uncharacterized protein</fullName>
    </submittedName>
</protein>
<dbReference type="EMBL" id="LDOU01000002">
    <property type="protein sequence ID" value="KLV11340.1"/>
    <property type="molecule type" value="Genomic_DNA"/>
</dbReference>
<dbReference type="SUPFAM" id="SSF52540">
    <property type="entry name" value="P-loop containing nucleoside triphosphate hydrolases"/>
    <property type="match status" value="1"/>
</dbReference>